<name>A0A9Q1HFB6_HOLLE</name>
<dbReference type="Proteomes" id="UP001152320">
    <property type="component" value="Chromosome 4"/>
</dbReference>
<organism evidence="1 2">
    <name type="scientific">Holothuria leucospilota</name>
    <name type="common">Black long sea cucumber</name>
    <name type="synonym">Mertensiothuria leucospilota</name>
    <dbReference type="NCBI Taxonomy" id="206669"/>
    <lineage>
        <taxon>Eukaryota</taxon>
        <taxon>Metazoa</taxon>
        <taxon>Echinodermata</taxon>
        <taxon>Eleutherozoa</taxon>
        <taxon>Echinozoa</taxon>
        <taxon>Holothuroidea</taxon>
        <taxon>Aspidochirotacea</taxon>
        <taxon>Aspidochirotida</taxon>
        <taxon>Holothuriidae</taxon>
        <taxon>Holothuria</taxon>
    </lineage>
</organism>
<proteinExistence type="predicted"/>
<comment type="caution">
    <text evidence="1">The sequence shown here is derived from an EMBL/GenBank/DDBJ whole genome shotgun (WGS) entry which is preliminary data.</text>
</comment>
<protein>
    <submittedName>
        <fullName evidence="1">Uncharacterized protein</fullName>
    </submittedName>
</protein>
<evidence type="ECO:0000313" key="2">
    <source>
        <dbReference type="Proteomes" id="UP001152320"/>
    </source>
</evidence>
<sequence>MSPGLKVNLAARDELERQQKIASKKKVTTTAQSYFSIVDVNDLRAAQENDPAIGKVLNYKRQVKRFTVRKQERRLKIISNA</sequence>
<dbReference type="AlphaFoldDB" id="A0A9Q1HFB6"/>
<keyword evidence="2" id="KW-1185">Reference proteome</keyword>
<accession>A0A9Q1HFB6</accession>
<dbReference type="EMBL" id="JAIZAY010000004">
    <property type="protein sequence ID" value="KAJ8043006.1"/>
    <property type="molecule type" value="Genomic_DNA"/>
</dbReference>
<reference evidence="1" key="1">
    <citation type="submission" date="2021-10" db="EMBL/GenBank/DDBJ databases">
        <title>Tropical sea cucumber genome reveals ecological adaptation and Cuvierian tubules defense mechanism.</title>
        <authorList>
            <person name="Chen T."/>
        </authorList>
    </citation>
    <scope>NUCLEOTIDE SEQUENCE</scope>
    <source>
        <strain evidence="1">Nanhai2018</strain>
        <tissue evidence="1">Muscle</tissue>
    </source>
</reference>
<evidence type="ECO:0000313" key="1">
    <source>
        <dbReference type="EMBL" id="KAJ8043006.1"/>
    </source>
</evidence>
<gene>
    <name evidence="1" type="ORF">HOLleu_09917</name>
</gene>